<name>A0ABR6PGM0_9SPHI</name>
<evidence type="ECO:0000256" key="2">
    <source>
        <dbReference type="ARBA" id="ARBA00022448"/>
    </source>
</evidence>
<dbReference type="Gene3D" id="2.170.130.10">
    <property type="entry name" value="TonB-dependent receptor, plug domain"/>
    <property type="match status" value="1"/>
</dbReference>
<dbReference type="RefSeq" id="WP_084192101.1">
    <property type="nucleotide sequence ID" value="NZ_FTMG01000003.1"/>
</dbReference>
<comment type="similarity">
    <text evidence="8 9">Belongs to the TonB-dependent receptor family.</text>
</comment>
<keyword evidence="3 8" id="KW-1134">Transmembrane beta strand</keyword>
<keyword evidence="10" id="KW-0732">Signal</keyword>
<accession>A0ABR6PGM0</accession>
<feature type="chain" id="PRO_5046696807" evidence="10">
    <location>
        <begin position="23"/>
        <end position="1040"/>
    </location>
</feature>
<dbReference type="InterPro" id="IPR036942">
    <property type="entry name" value="Beta-barrel_TonB_sf"/>
</dbReference>
<evidence type="ECO:0000313" key="13">
    <source>
        <dbReference type="EMBL" id="MBB6108816.1"/>
    </source>
</evidence>
<dbReference type="InterPro" id="IPR039426">
    <property type="entry name" value="TonB-dep_rcpt-like"/>
</dbReference>
<protein>
    <submittedName>
        <fullName evidence="13">TonB-linked SusC/RagA family outer membrane protein</fullName>
    </submittedName>
</protein>
<evidence type="ECO:0000256" key="7">
    <source>
        <dbReference type="ARBA" id="ARBA00023237"/>
    </source>
</evidence>
<keyword evidence="2 8" id="KW-0813">Transport</keyword>
<evidence type="ECO:0000256" key="3">
    <source>
        <dbReference type="ARBA" id="ARBA00022452"/>
    </source>
</evidence>
<dbReference type="Proteomes" id="UP000541583">
    <property type="component" value="Unassembled WGS sequence"/>
</dbReference>
<comment type="caution">
    <text evidence="13">The sequence shown here is derived from an EMBL/GenBank/DDBJ whole genome shotgun (WGS) entry which is preliminary data.</text>
</comment>
<proteinExistence type="inferred from homology"/>
<comment type="subcellular location">
    <subcellularLocation>
        <location evidence="1 8">Cell outer membrane</location>
        <topology evidence="1 8">Multi-pass membrane protein</topology>
    </subcellularLocation>
</comment>
<reference evidence="13 14" key="1">
    <citation type="submission" date="2020-08" db="EMBL/GenBank/DDBJ databases">
        <title>Genomic Encyclopedia of Type Strains, Phase IV (KMG-V): Genome sequencing to study the core and pangenomes of soil and plant-associated prokaryotes.</title>
        <authorList>
            <person name="Whitman W."/>
        </authorList>
    </citation>
    <scope>NUCLEOTIDE SEQUENCE [LARGE SCALE GENOMIC DNA]</scope>
    <source>
        <strain evidence="13 14">ANJLi2</strain>
    </source>
</reference>
<feature type="domain" description="TonB-dependent receptor-like beta-barrel" evidence="11">
    <location>
        <begin position="435"/>
        <end position="881"/>
    </location>
</feature>
<evidence type="ECO:0000256" key="6">
    <source>
        <dbReference type="ARBA" id="ARBA00023136"/>
    </source>
</evidence>
<dbReference type="Pfam" id="PF13715">
    <property type="entry name" value="CarbopepD_reg_2"/>
    <property type="match status" value="1"/>
</dbReference>
<evidence type="ECO:0000256" key="1">
    <source>
        <dbReference type="ARBA" id="ARBA00004571"/>
    </source>
</evidence>
<keyword evidence="6 8" id="KW-0472">Membrane</keyword>
<evidence type="ECO:0000259" key="12">
    <source>
        <dbReference type="Pfam" id="PF07715"/>
    </source>
</evidence>
<keyword evidence="5 9" id="KW-0798">TonB box</keyword>
<evidence type="ECO:0000256" key="8">
    <source>
        <dbReference type="PROSITE-ProRule" id="PRU01360"/>
    </source>
</evidence>
<dbReference type="SUPFAM" id="SSF56935">
    <property type="entry name" value="Porins"/>
    <property type="match status" value="1"/>
</dbReference>
<organism evidence="13 14">
    <name type="scientific">Mucilaginibacter lappiensis</name>
    <dbReference type="NCBI Taxonomy" id="354630"/>
    <lineage>
        <taxon>Bacteria</taxon>
        <taxon>Pseudomonadati</taxon>
        <taxon>Bacteroidota</taxon>
        <taxon>Sphingobacteriia</taxon>
        <taxon>Sphingobacteriales</taxon>
        <taxon>Sphingobacteriaceae</taxon>
        <taxon>Mucilaginibacter</taxon>
    </lineage>
</organism>
<keyword evidence="7 8" id="KW-0998">Cell outer membrane</keyword>
<evidence type="ECO:0000259" key="11">
    <source>
        <dbReference type="Pfam" id="PF00593"/>
    </source>
</evidence>
<dbReference type="Gene3D" id="2.60.40.1120">
    <property type="entry name" value="Carboxypeptidase-like, regulatory domain"/>
    <property type="match status" value="1"/>
</dbReference>
<dbReference type="NCBIfam" id="TIGR04056">
    <property type="entry name" value="OMP_RagA_SusC"/>
    <property type="match status" value="1"/>
</dbReference>
<dbReference type="Pfam" id="PF00593">
    <property type="entry name" value="TonB_dep_Rec_b-barrel"/>
    <property type="match status" value="1"/>
</dbReference>
<dbReference type="Gene3D" id="2.40.170.20">
    <property type="entry name" value="TonB-dependent receptor, beta-barrel domain"/>
    <property type="match status" value="1"/>
</dbReference>
<evidence type="ECO:0000256" key="10">
    <source>
        <dbReference type="SAM" id="SignalP"/>
    </source>
</evidence>
<feature type="signal peptide" evidence="10">
    <location>
        <begin position="1"/>
        <end position="22"/>
    </location>
</feature>
<dbReference type="Pfam" id="PF07715">
    <property type="entry name" value="Plug"/>
    <property type="match status" value="1"/>
</dbReference>
<evidence type="ECO:0000256" key="9">
    <source>
        <dbReference type="RuleBase" id="RU003357"/>
    </source>
</evidence>
<keyword evidence="14" id="KW-1185">Reference proteome</keyword>
<keyword evidence="4 8" id="KW-0812">Transmembrane</keyword>
<dbReference type="InterPro" id="IPR023996">
    <property type="entry name" value="TonB-dep_OMP_SusC/RagA"/>
</dbReference>
<dbReference type="InterPro" id="IPR008969">
    <property type="entry name" value="CarboxyPept-like_regulatory"/>
</dbReference>
<sequence>MKHKLLKIFMVCFFCTASMAFAQNRTVTGTVTAKDDGLPIPGVTVKIKGTTTGAQTNATGKYTLSVPTGSTLVFSFIGYVSIEKPAADVVNVVLVPASNQLNEVVVTALNISREAKTIGYSSSTLKSEDLTKARDANVLNSMAGKVAGVRINSQSGTLGGSTKIVIRGVNSFNGNSPLFVIDGLTVSDNTSSGGTVANNVDFGNRMGDLSSDDIESMTVLKGAAATALYGSRALDGAVIITTKKGKKGTFSVDINSSVRFDNPLVLPKFQNEYAQGNQGVYANTQLNGWGPKITGQSVNQFPNFTAGSPQTPLVAYPDNVKDFFQTGVSAINNISFGGGDEKSDYRVSFSSANEKGIIPESSLDRYTLAVNTGRNFSDKLSSRFSGSYTNIVSDGRPAQSANNQNAIINSVYGLPRTVDINALKNNVVDPVTGVQQFLAPGRLGNNPYWIMDYNRNSNSVDRFTGTYNLTYKPVTWVTLSNTFGADIYTEKRSLILRKGTAGYLPGQFTKYDLLSKQVNDDFLATFEQNNLVKDFKFKLLVGGNINQRFNQTNQVDAFNLTIDQLYTYSNAASSTATLGYQKRRLLGLYGDLSIGYKDYLFLDVTGRNDWTSTLPVDSRSYFYPSVSGSFVFSEVLKDKGFDWLSFGKLRASWASVGSDLGPYQLDYQYSPTSTVFLQYVDANAIVFPAGPIATAFAAPRTLPNSTLKPQKENSYEFGTELKFLNNRIGLDFTYYHSNIKNQLISITVPPSTGYFAKVVNAGVIQNSGIEATLNLVPVKLKDFEWNINVNFAKNNQKVKELLPGLNLYSVASGYSGLLIQAEVGQSLGLYGGQFSRSPDGQYIIDPTSGLRVVTQGKRLGSIYADWTGGLNNTFRYKGFSLSSLIDIRKGGVFFSGTVSGLRTSGLAAETGGDRSQLIVDKGVNLVNGAYVPNTKAINAQNYWSWIGSTTNTEGSVFDAGFIKLREVQFAYQLPSKLFKASFVKGIQIGVEGRNLWLIKSHVPHVDPELNFFGSGSVGEGVEFNSIPSTRTIGMNLRVSL</sequence>
<dbReference type="InterPro" id="IPR012910">
    <property type="entry name" value="Plug_dom"/>
</dbReference>
<dbReference type="InterPro" id="IPR037066">
    <property type="entry name" value="Plug_dom_sf"/>
</dbReference>
<dbReference type="InterPro" id="IPR000531">
    <property type="entry name" value="Beta-barrel_TonB"/>
</dbReference>
<dbReference type="EMBL" id="JACHCB010000003">
    <property type="protein sequence ID" value="MBB6108816.1"/>
    <property type="molecule type" value="Genomic_DNA"/>
</dbReference>
<dbReference type="SUPFAM" id="SSF49464">
    <property type="entry name" value="Carboxypeptidase regulatory domain-like"/>
    <property type="match status" value="1"/>
</dbReference>
<dbReference type="NCBIfam" id="TIGR04057">
    <property type="entry name" value="SusC_RagA_signa"/>
    <property type="match status" value="1"/>
</dbReference>
<dbReference type="PROSITE" id="PS52016">
    <property type="entry name" value="TONB_DEPENDENT_REC_3"/>
    <property type="match status" value="1"/>
</dbReference>
<gene>
    <name evidence="13" type="ORF">HDF23_001559</name>
</gene>
<evidence type="ECO:0000313" key="14">
    <source>
        <dbReference type="Proteomes" id="UP000541583"/>
    </source>
</evidence>
<feature type="domain" description="TonB-dependent receptor plug" evidence="12">
    <location>
        <begin position="117"/>
        <end position="237"/>
    </location>
</feature>
<evidence type="ECO:0000256" key="5">
    <source>
        <dbReference type="ARBA" id="ARBA00023077"/>
    </source>
</evidence>
<evidence type="ECO:0000256" key="4">
    <source>
        <dbReference type="ARBA" id="ARBA00022692"/>
    </source>
</evidence>
<dbReference type="InterPro" id="IPR023997">
    <property type="entry name" value="TonB-dep_OMP_SusC/RagA_CS"/>
</dbReference>